<dbReference type="Proteomes" id="UP000013827">
    <property type="component" value="Unassembled WGS sequence"/>
</dbReference>
<reference evidence="2" key="2">
    <citation type="submission" date="2024-10" db="UniProtKB">
        <authorList>
            <consortium name="EnsemblProtists"/>
        </authorList>
    </citation>
    <scope>IDENTIFICATION</scope>
</reference>
<dbReference type="InterPro" id="IPR032675">
    <property type="entry name" value="LRR_dom_sf"/>
</dbReference>
<feature type="compositionally biased region" description="Basic and acidic residues" evidence="1">
    <location>
        <begin position="1"/>
        <end position="30"/>
    </location>
</feature>
<reference evidence="3" key="1">
    <citation type="journal article" date="2013" name="Nature">
        <title>Pan genome of the phytoplankton Emiliania underpins its global distribution.</title>
        <authorList>
            <person name="Read B.A."/>
            <person name="Kegel J."/>
            <person name="Klute M.J."/>
            <person name="Kuo A."/>
            <person name="Lefebvre S.C."/>
            <person name="Maumus F."/>
            <person name="Mayer C."/>
            <person name="Miller J."/>
            <person name="Monier A."/>
            <person name="Salamov A."/>
            <person name="Young J."/>
            <person name="Aguilar M."/>
            <person name="Claverie J.M."/>
            <person name="Frickenhaus S."/>
            <person name="Gonzalez K."/>
            <person name="Herman E.K."/>
            <person name="Lin Y.C."/>
            <person name="Napier J."/>
            <person name="Ogata H."/>
            <person name="Sarno A.F."/>
            <person name="Shmutz J."/>
            <person name="Schroeder D."/>
            <person name="de Vargas C."/>
            <person name="Verret F."/>
            <person name="von Dassow P."/>
            <person name="Valentin K."/>
            <person name="Van de Peer Y."/>
            <person name="Wheeler G."/>
            <person name="Dacks J.B."/>
            <person name="Delwiche C.F."/>
            <person name="Dyhrman S.T."/>
            <person name="Glockner G."/>
            <person name="John U."/>
            <person name="Richards T."/>
            <person name="Worden A.Z."/>
            <person name="Zhang X."/>
            <person name="Grigoriev I.V."/>
            <person name="Allen A.E."/>
            <person name="Bidle K."/>
            <person name="Borodovsky M."/>
            <person name="Bowler C."/>
            <person name="Brownlee C."/>
            <person name="Cock J.M."/>
            <person name="Elias M."/>
            <person name="Gladyshev V.N."/>
            <person name="Groth M."/>
            <person name="Guda C."/>
            <person name="Hadaegh A."/>
            <person name="Iglesias-Rodriguez M.D."/>
            <person name="Jenkins J."/>
            <person name="Jones B.M."/>
            <person name="Lawson T."/>
            <person name="Leese F."/>
            <person name="Lindquist E."/>
            <person name="Lobanov A."/>
            <person name="Lomsadze A."/>
            <person name="Malik S.B."/>
            <person name="Marsh M.E."/>
            <person name="Mackinder L."/>
            <person name="Mock T."/>
            <person name="Mueller-Roeber B."/>
            <person name="Pagarete A."/>
            <person name="Parker M."/>
            <person name="Probert I."/>
            <person name="Quesneville H."/>
            <person name="Raines C."/>
            <person name="Rensing S.A."/>
            <person name="Riano-Pachon D.M."/>
            <person name="Richier S."/>
            <person name="Rokitta S."/>
            <person name="Shiraiwa Y."/>
            <person name="Soanes D.M."/>
            <person name="van der Giezen M."/>
            <person name="Wahlund T.M."/>
            <person name="Williams B."/>
            <person name="Wilson W."/>
            <person name="Wolfe G."/>
            <person name="Wurch L.L."/>
        </authorList>
    </citation>
    <scope>NUCLEOTIDE SEQUENCE</scope>
</reference>
<feature type="region of interest" description="Disordered" evidence="1">
    <location>
        <begin position="1"/>
        <end position="40"/>
    </location>
</feature>
<dbReference type="PaxDb" id="2903-EOD37727"/>
<keyword evidence="3" id="KW-1185">Reference proteome</keyword>
<dbReference type="GeneID" id="17282998"/>
<accession>A0A0D3KPP2</accession>
<dbReference type="AlphaFoldDB" id="A0A0D3KPP2"/>
<evidence type="ECO:0000313" key="3">
    <source>
        <dbReference type="Proteomes" id="UP000013827"/>
    </source>
</evidence>
<proteinExistence type="predicted"/>
<name>A0A0D3KPP2_EMIH1</name>
<dbReference type="Gene3D" id="3.80.10.10">
    <property type="entry name" value="Ribonuclease Inhibitor"/>
    <property type="match status" value="1"/>
</dbReference>
<organism evidence="2 3">
    <name type="scientific">Emiliania huxleyi (strain CCMP1516)</name>
    <dbReference type="NCBI Taxonomy" id="280463"/>
    <lineage>
        <taxon>Eukaryota</taxon>
        <taxon>Haptista</taxon>
        <taxon>Haptophyta</taxon>
        <taxon>Prymnesiophyceae</taxon>
        <taxon>Isochrysidales</taxon>
        <taxon>Noelaerhabdaceae</taxon>
        <taxon>Emiliania</taxon>
    </lineage>
</organism>
<protein>
    <submittedName>
        <fullName evidence="2">Uncharacterized protein</fullName>
    </submittedName>
</protein>
<dbReference type="HOGENOM" id="CLU_1162962_0_0_1"/>
<dbReference type="EnsemblProtists" id="EOD37727">
    <property type="protein sequence ID" value="EOD37727"/>
    <property type="gene ID" value="EMIHUDRAFT_251993"/>
</dbReference>
<evidence type="ECO:0000313" key="2">
    <source>
        <dbReference type="EnsemblProtists" id="EOD37727"/>
    </source>
</evidence>
<dbReference type="RefSeq" id="XP_005790156.1">
    <property type="nucleotide sequence ID" value="XM_005790099.1"/>
</dbReference>
<dbReference type="KEGG" id="ehx:EMIHUDRAFT_251993"/>
<evidence type="ECO:0000256" key="1">
    <source>
        <dbReference type="SAM" id="MobiDB-lite"/>
    </source>
</evidence>
<dbReference type="SUPFAM" id="SSF52047">
    <property type="entry name" value="RNI-like"/>
    <property type="match status" value="1"/>
</dbReference>
<sequence length="239" mass="24778">MADNAHESERALSARDRSRSPPVRPWKEAVDATSAAEPQEASAAAALDFLDALERDDAAVISLATSRSAASGRPEAVAEELERLLLGPPPSALAVLGGEGGAGVRPERDGDWAERALGALKTVACHDVPRRLTSLRLDALPLVGGGALDPLSSLDSLRSLRVEGCVALPTSALRALRSLHRLELVSLRGCASVGDQATGFLLPMPRLRSLHLDGTAVGDVALLAASAGASSSYKLLAFL</sequence>